<dbReference type="SUPFAM" id="SSF53901">
    <property type="entry name" value="Thiolase-like"/>
    <property type="match status" value="1"/>
</dbReference>
<dbReference type="Pfam" id="PF00550">
    <property type="entry name" value="PP-binding"/>
    <property type="match status" value="1"/>
</dbReference>
<dbReference type="PROSITE" id="PS50075">
    <property type="entry name" value="CARRIER"/>
    <property type="match status" value="1"/>
</dbReference>
<dbReference type="PROSITE" id="PS52019">
    <property type="entry name" value="PKS_MFAS_DH"/>
    <property type="match status" value="1"/>
</dbReference>
<dbReference type="Proteomes" id="UP000234585">
    <property type="component" value="Unassembled WGS sequence"/>
</dbReference>
<dbReference type="InterPro" id="IPR020841">
    <property type="entry name" value="PKS_Beta-ketoAc_synthase_dom"/>
</dbReference>
<evidence type="ECO:0000256" key="6">
    <source>
        <dbReference type="ARBA" id="ARBA00023268"/>
    </source>
</evidence>
<gene>
    <name evidence="13" type="ORF">BDW47DRAFT_126225</name>
</gene>
<dbReference type="SUPFAM" id="SSF52151">
    <property type="entry name" value="FabD/lysophospholipase-like"/>
    <property type="match status" value="1"/>
</dbReference>
<dbReference type="CDD" id="cd00833">
    <property type="entry name" value="PKS"/>
    <property type="match status" value="1"/>
</dbReference>
<dbReference type="Gene3D" id="3.10.129.110">
    <property type="entry name" value="Polyketide synthase dehydratase"/>
    <property type="match status" value="1"/>
</dbReference>
<dbReference type="InterPro" id="IPR042104">
    <property type="entry name" value="PKS_dehydratase_sf"/>
</dbReference>
<dbReference type="InterPro" id="IPR049900">
    <property type="entry name" value="PKS_mFAS_DH"/>
</dbReference>
<dbReference type="Pfam" id="PF00698">
    <property type="entry name" value="Acyl_transf_1"/>
    <property type="match status" value="1"/>
</dbReference>
<keyword evidence="4" id="KW-0808">Transferase</keyword>
<reference evidence="13 14" key="1">
    <citation type="submission" date="2017-12" db="EMBL/GenBank/DDBJ databases">
        <authorList>
            <consortium name="DOE Joint Genome Institute"/>
            <person name="Haridas S."/>
            <person name="Kjaerbolling I."/>
            <person name="Vesth T.C."/>
            <person name="Frisvad J.C."/>
            <person name="Nybo J.L."/>
            <person name="Theobald S."/>
            <person name="Kuo A."/>
            <person name="Bowyer P."/>
            <person name="Matsuda Y."/>
            <person name="Mondo S."/>
            <person name="Lyhne E.K."/>
            <person name="Kogle M.E."/>
            <person name="Clum A."/>
            <person name="Lipzen A."/>
            <person name="Salamov A."/>
            <person name="Ngan C.Y."/>
            <person name="Daum C."/>
            <person name="Chiniquy J."/>
            <person name="Barry K."/>
            <person name="LaButti K."/>
            <person name="Simmons B.A."/>
            <person name="Magnuson J.K."/>
            <person name="Mortensen U.H."/>
            <person name="Larsen T.O."/>
            <person name="Grigoriev I.V."/>
            <person name="Baker S.E."/>
            <person name="Andersen M.R."/>
            <person name="Nordberg H.P."/>
            <person name="Cantor M.N."/>
            <person name="Hua S.X."/>
        </authorList>
    </citation>
    <scope>NUCLEOTIDE SEQUENCE [LARGE SCALE GENOMIC DNA]</scope>
    <source>
        <strain evidence="13 14">CBS 102.13</strain>
    </source>
</reference>
<organism evidence="13 14">
    <name type="scientific">Aspergillus candidus</name>
    <dbReference type="NCBI Taxonomy" id="41067"/>
    <lineage>
        <taxon>Eukaryota</taxon>
        <taxon>Fungi</taxon>
        <taxon>Dikarya</taxon>
        <taxon>Ascomycota</taxon>
        <taxon>Pezizomycotina</taxon>
        <taxon>Eurotiomycetes</taxon>
        <taxon>Eurotiomycetidae</taxon>
        <taxon>Eurotiales</taxon>
        <taxon>Aspergillaceae</taxon>
        <taxon>Aspergillus</taxon>
        <taxon>Aspergillus subgen. Circumdati</taxon>
    </lineage>
</organism>
<keyword evidence="2" id="KW-0596">Phosphopantetheine</keyword>
<dbReference type="InterPro" id="IPR036291">
    <property type="entry name" value="NAD(P)-bd_dom_sf"/>
</dbReference>
<dbReference type="OrthoDB" id="329835at2759"/>
<evidence type="ECO:0000313" key="13">
    <source>
        <dbReference type="EMBL" id="PLB37524.1"/>
    </source>
</evidence>
<evidence type="ECO:0000256" key="7">
    <source>
        <dbReference type="ARBA" id="ARBA00023315"/>
    </source>
</evidence>
<evidence type="ECO:0000259" key="10">
    <source>
        <dbReference type="PROSITE" id="PS50075"/>
    </source>
</evidence>
<dbReference type="PROSITE" id="PS00012">
    <property type="entry name" value="PHOSPHOPANTETHEINE"/>
    <property type="match status" value="1"/>
</dbReference>
<dbReference type="Pfam" id="PF18558">
    <property type="entry name" value="HTH_51"/>
    <property type="match status" value="1"/>
</dbReference>
<dbReference type="Pfam" id="PF00109">
    <property type="entry name" value="ketoacyl-synt"/>
    <property type="match status" value="1"/>
</dbReference>
<evidence type="ECO:0000313" key="14">
    <source>
        <dbReference type="Proteomes" id="UP000234585"/>
    </source>
</evidence>
<feature type="region of interest" description="N-terminal hotdog fold" evidence="8">
    <location>
        <begin position="1284"/>
        <end position="1416"/>
    </location>
</feature>
<dbReference type="Gene3D" id="3.30.70.3290">
    <property type="match status" value="1"/>
</dbReference>
<feature type="domain" description="Ketosynthase family 3 (KS3)" evidence="11">
    <location>
        <begin position="384"/>
        <end position="800"/>
    </location>
</feature>
<dbReference type="InterPro" id="IPR050091">
    <property type="entry name" value="PKS_NRPS_Biosynth_Enz"/>
</dbReference>
<dbReference type="SUPFAM" id="SSF53335">
    <property type="entry name" value="S-adenosyl-L-methionine-dependent methyltransferases"/>
    <property type="match status" value="1"/>
</dbReference>
<dbReference type="PROSITE" id="PS52004">
    <property type="entry name" value="KS3_2"/>
    <property type="match status" value="1"/>
</dbReference>
<evidence type="ECO:0000256" key="5">
    <source>
        <dbReference type="ARBA" id="ARBA00022857"/>
    </source>
</evidence>
<protein>
    <submittedName>
        <fullName evidence="13">Polyketide synthase</fullName>
    </submittedName>
</protein>
<dbReference type="Gene3D" id="1.10.1200.10">
    <property type="entry name" value="ACP-like"/>
    <property type="match status" value="1"/>
</dbReference>
<dbReference type="Pfam" id="PF08242">
    <property type="entry name" value="Methyltransf_12"/>
    <property type="match status" value="1"/>
</dbReference>
<accession>A0A2I2FA62</accession>
<keyword evidence="5" id="KW-0521">NADP</keyword>
<dbReference type="InterPro" id="IPR001227">
    <property type="entry name" value="Ac_transferase_dom_sf"/>
</dbReference>
<dbReference type="InterPro" id="IPR032088">
    <property type="entry name" value="SAT"/>
</dbReference>
<dbReference type="InterPro" id="IPR036736">
    <property type="entry name" value="ACP-like_sf"/>
</dbReference>
<dbReference type="GO" id="GO:0031177">
    <property type="term" value="F:phosphopantetheine binding"/>
    <property type="evidence" value="ECO:0007669"/>
    <property type="project" value="InterPro"/>
</dbReference>
<feature type="active site" description="Proton donor; for dehydratase activity" evidence="8">
    <location>
        <position position="1500"/>
    </location>
</feature>
<dbReference type="Gene3D" id="3.40.366.10">
    <property type="entry name" value="Malonyl-Coenzyme A Acyl Carrier Protein, domain 2"/>
    <property type="match status" value="2"/>
</dbReference>
<dbReference type="InterPro" id="IPR014031">
    <property type="entry name" value="Ketoacyl_synth_C"/>
</dbReference>
<keyword evidence="6" id="KW-0511">Multifunctional enzyme</keyword>
<dbReference type="Pfam" id="PF07993">
    <property type="entry name" value="NAD_binding_4"/>
    <property type="match status" value="1"/>
</dbReference>
<keyword evidence="3" id="KW-0597">Phosphoprotein</keyword>
<dbReference type="InterPro" id="IPR006162">
    <property type="entry name" value="Ppantetheine_attach_site"/>
</dbReference>
<dbReference type="PANTHER" id="PTHR43775">
    <property type="entry name" value="FATTY ACID SYNTHASE"/>
    <property type="match status" value="1"/>
</dbReference>
<dbReference type="InterPro" id="IPR016039">
    <property type="entry name" value="Thiolase-like"/>
</dbReference>
<dbReference type="Pfam" id="PF02801">
    <property type="entry name" value="Ketoacyl-synt_C"/>
    <property type="match status" value="1"/>
</dbReference>
<dbReference type="RefSeq" id="XP_024671536.1">
    <property type="nucleotide sequence ID" value="XM_024816521.1"/>
</dbReference>
<dbReference type="SUPFAM" id="SSF55048">
    <property type="entry name" value="Probable ACP-binding domain of malonyl-CoA ACP transacylase"/>
    <property type="match status" value="1"/>
</dbReference>
<name>A0A2I2FA62_ASPCN</name>
<evidence type="ECO:0000256" key="1">
    <source>
        <dbReference type="ARBA" id="ARBA00005179"/>
    </source>
</evidence>
<dbReference type="Gene3D" id="3.40.50.720">
    <property type="entry name" value="NAD(P)-binding Rossmann-like Domain"/>
    <property type="match status" value="1"/>
</dbReference>
<evidence type="ECO:0000256" key="3">
    <source>
        <dbReference type="ARBA" id="ARBA00022553"/>
    </source>
</evidence>
<feature type="domain" description="PKS/mFAS DH" evidence="12">
    <location>
        <begin position="1284"/>
        <end position="1592"/>
    </location>
</feature>
<feature type="domain" description="Carrier" evidence="10">
    <location>
        <begin position="1635"/>
        <end position="1709"/>
    </location>
</feature>
<evidence type="ECO:0000256" key="4">
    <source>
        <dbReference type="ARBA" id="ARBA00022679"/>
    </source>
</evidence>
<dbReference type="GO" id="GO:0004312">
    <property type="term" value="F:fatty acid synthase activity"/>
    <property type="evidence" value="ECO:0007669"/>
    <property type="project" value="TreeGrafter"/>
</dbReference>
<dbReference type="InterPro" id="IPR013217">
    <property type="entry name" value="Methyltransf_12"/>
</dbReference>
<dbReference type="InterPro" id="IPR016035">
    <property type="entry name" value="Acyl_Trfase/lysoPLipase"/>
</dbReference>
<dbReference type="Gene3D" id="3.40.50.150">
    <property type="entry name" value="Vaccinia Virus protein VP39"/>
    <property type="match status" value="1"/>
</dbReference>
<dbReference type="SMART" id="SM00827">
    <property type="entry name" value="PKS_AT"/>
    <property type="match status" value="1"/>
</dbReference>
<evidence type="ECO:0000256" key="2">
    <source>
        <dbReference type="ARBA" id="ARBA00022450"/>
    </source>
</evidence>
<dbReference type="SUPFAM" id="SSF51735">
    <property type="entry name" value="NAD(P)-binding Rossmann-fold domains"/>
    <property type="match status" value="1"/>
</dbReference>
<dbReference type="Pfam" id="PF16073">
    <property type="entry name" value="SAT"/>
    <property type="match status" value="1"/>
</dbReference>
<dbReference type="GeneID" id="36523681"/>
<keyword evidence="14" id="KW-1185">Reference proteome</keyword>
<dbReference type="InterPro" id="IPR014030">
    <property type="entry name" value="Ketoacyl_synth_N"/>
</dbReference>
<dbReference type="GO" id="GO:0006633">
    <property type="term" value="P:fatty acid biosynthetic process"/>
    <property type="evidence" value="ECO:0007669"/>
    <property type="project" value="TreeGrafter"/>
</dbReference>
<evidence type="ECO:0000256" key="8">
    <source>
        <dbReference type="PROSITE-ProRule" id="PRU01363"/>
    </source>
</evidence>
<dbReference type="InterPro" id="IPR014043">
    <property type="entry name" value="Acyl_transferase_dom"/>
</dbReference>
<dbReference type="Gene3D" id="3.40.47.10">
    <property type="match status" value="1"/>
</dbReference>
<comment type="pathway">
    <text evidence="1">Secondary metabolite biosynthesis.</text>
</comment>
<dbReference type="CDD" id="cd02440">
    <property type="entry name" value="AdoMet_MTases"/>
    <property type="match status" value="1"/>
</dbReference>
<dbReference type="SUPFAM" id="SSF47336">
    <property type="entry name" value="ACP-like"/>
    <property type="match status" value="1"/>
</dbReference>
<evidence type="ECO:0000259" key="12">
    <source>
        <dbReference type="PROSITE" id="PS52019"/>
    </source>
</evidence>
<dbReference type="PANTHER" id="PTHR43775:SF14">
    <property type="entry name" value="ITERATIVE POLYKETIDE SYNTHASE AFOE-RELATED"/>
    <property type="match status" value="1"/>
</dbReference>
<dbReference type="EMBL" id="KZ559142">
    <property type="protein sequence ID" value="PLB37524.1"/>
    <property type="molecule type" value="Genomic_DNA"/>
</dbReference>
<feature type="region of interest" description="Disordered" evidence="9">
    <location>
        <begin position="1709"/>
        <end position="1740"/>
    </location>
</feature>
<dbReference type="STRING" id="41067.A0A2I2FA62"/>
<dbReference type="InterPro" id="IPR020806">
    <property type="entry name" value="PKS_PP-bd"/>
</dbReference>
<dbReference type="GO" id="GO:0044550">
    <property type="term" value="P:secondary metabolite biosynthetic process"/>
    <property type="evidence" value="ECO:0007669"/>
    <property type="project" value="UniProtKB-ARBA"/>
</dbReference>
<keyword evidence="7" id="KW-0012">Acyltransferase</keyword>
<sequence>MEHKLSPPAGGKVVLLFGCQCLSFDANDFRRLRSIVLDLDEHSWVLHVLAELPVYYRIASKLVPQLGSIPAEKQLQDLHQWFCSGEVKEDYFPLPYVQLAPLFMVLQFTQYAQYLHLTNSEYVSTGEIHPAESPVVEIAGFCIGFLGAVVAAAAANREQFHEYAKVAVRLSMLLGAMGDAQEVDNRYTSLAMVWKAPEAEEQLSVVLEQFPGAYITVRYDTNRSTLMCPRHCIGQLQKALHDVGVNSSPVEFNGRYHWSGHERAVGALQSMCDKVVGLQLPDASRLVRPVRDNVSGEVVSQGPLHHRVVQSILAQQCQWSHTFSTLHAANLTSPDSILVEFGTERCIPPSFMRIMRSRVVHYTDLELDLLSRLSPLHPTPPIYDDDIAVVGMACRVAGADDLDEFWQLLCSGQSQHQEMPAERYENYETPWRPGATRGWFGNFMRDIDAFDHRFFKKVPREVMSQDPQQRLLLQVAYQALEQAGYFQRADPDRNIGCYVTCCTVDYEQNVNCHTASAYAATGLLRSFIAGKMSHYFGWRGPSLCVDTACSGSAVALHQACRAILSGECSAALVGGANILTSPLAFDNLNGASFISPTGPCKPFDEKADGYCRGEGVAAVFVKKMSDALADGDTILGTIAATAVDQNNNCTPIVVPDAASLAGLFTKVTRRARLIPKDISVVEAHGTGTQAGDPAEYSSVRQVLGGPQRGSSLALGSVKGLVGHTEGVSGLVALVKVLLMIHEGHIPPQPNFRSMNPHIKTGPEDHIDIPTQTIPWNAKFRAALINNYGASGSNASIVITQAPCSKEMHKSCVHRGDASIPFRLCGSDESRLRDSAERLRRFLRRQALSASASIADLAFAACRQANPALDRHLLLRCRSIAELDQKLTAVVEGGKNGIVQRKPTRPVVLCFGGQVSISIGLDRSIYDALPLLRGHLDECDRILRSLDHPSLYPGIFEQTPIADQVDLQTKLFALQYSCARCWIDSGVPVTAVVGHSFGEVTALCVSGVLSLRDALVLVARRAALIRHGWGADSGAMLAVEGDRAEIDQLLATTNSGITDAFPATIACLNGPRSFTVAGPTWVIDAMQQIINRPLFKHMRAKRLSVTNAFHSTLVDPLIPELERVTDGLTLREPTIHLERATEHPSTGIPPSTVVADHLRQPVHFNDAVHRLAEKHRSAVWLEAGSNSTVTLMAARVLASVADNHHFQAVNLNSGTGLQGLTDATIGLWTEGISATFWGYHSCQTKEYTPVLLPPYQFEKSRHWMQNEKLPVQATGLSTELAASKASTVVTFTGYQDKNERIAKFMINTSHPEYHDALRGHVAAQTAPLAPASMMLDNVIEALRTLLECTDKVPVVRTVTSEAPLCLDPSRTVWIELHAQDTEKQAWNIRYLSENSDKRFRTQVLHCNAQVSMLRPDDPGLLAEFARYTRLFPHRRCKQVLNDPNVDDILQGRAVYKAFSEVVAYSDLYKGVYKIVGKCTESAGRVTKQYTGKTWADPFLCDSFSQVAGFWVNCMTDRPESDIFIAAGMEQWMRSPRLADPHTPRPARWDVFATHVPGEDVYTSDIFAYDAETGELVEVFLGMQYTRVAKKAFRKLLGMFAPDYGATSAVDKSDAVPHTVQTRDHQKETTKKEIKTPDLGAKVKAIVAEFCAVDSKEIHDNNRMADSGVDSLMAMELARELEESFHCSIPATDLMEAETFRDLVNCVRTALGEDEPEEEGPISSSESDGEVDMGPSAADSVTTVSCDDSDLYLPPQTALDAFGETKKLTDAFLANNQCSGRVHIFNPVQIQLCVTLTLEAFETLGSSIRTAKPGQRLSRIVFDPQHRELVDYLYLRLEEARIVDLDGAAVIRTTVSVPPKSSAALMQEIERAYPEFAGASKLSFYTGSHLASVLRGDQDGLQLIFGTKDGQDLVSWMYGDEPHNVAGYKQMLDFIQRVASKLDRADNTGPLKILEMGAGTGGGTKYFLPGLAKLGFPVEYTFTDISPAFLAQARRRFKEYSFVKYRVHDIEKAPAEELLGTQHIIIASNAVHATSNLQDSTRFMRQALRLDGLVLMLEMTRPVFAIDIVFGLFRGWWVFRDGRTHAITSERRWETDLHAAGYGHVDWTDGHSPEVSVQRVLFAMASGERRDKLPIASAPAVGPLAGVDNTPRERFTTGYARTGVDGLTFDSIAFPRNANEVITVLVTGGTGSLGSHLVAHLARMPSVHQVVCLNRRTTISDATERQKQALIEKKLSLSPTEMAKLCVIETNTADAHLGLPHDRYEALMATVTHIIHNAWPMNGSRSLSSFELQFSVMRQLLTLAKEICCQGVKPTFQLVSSISTVGYYPLVEGKATVPETKTQIEYVLNNGYGEAKFVCERMLHDSLLQYPDRFRAMVVRPGQISGSSSTGYWNDGEHLPALIKSAETLKALPDLRGPLSWTPVDAVAASLVDLLFVECPRAVYHIDNPVRQPWEAMIPILAKGLAIPVENVVPFAEWIQRVKNFPGSREDNPAGVMADWLEANFKRMSCGGLLLDTTQGVEHSPALKDVGPVGEEVVRKYLSGWIQKGFLAGPY</sequence>
<dbReference type="InterPro" id="IPR016036">
    <property type="entry name" value="Malonyl_transacylase_ACP-bd"/>
</dbReference>
<evidence type="ECO:0000256" key="9">
    <source>
        <dbReference type="SAM" id="MobiDB-lite"/>
    </source>
</evidence>
<dbReference type="InterPro" id="IPR009081">
    <property type="entry name" value="PP-bd_ACP"/>
</dbReference>
<feature type="region of interest" description="C-terminal hotdog fold" evidence="8">
    <location>
        <begin position="1444"/>
        <end position="1592"/>
    </location>
</feature>
<evidence type="ECO:0000259" key="11">
    <source>
        <dbReference type="PROSITE" id="PS52004"/>
    </source>
</evidence>
<feature type="active site" description="Proton acceptor; for dehydratase activity" evidence="8">
    <location>
        <position position="1319"/>
    </location>
</feature>
<dbReference type="InterPro" id="IPR013120">
    <property type="entry name" value="FAR_NAD-bd"/>
</dbReference>
<dbReference type="SMART" id="SM00825">
    <property type="entry name" value="PKS_KS"/>
    <property type="match status" value="1"/>
</dbReference>
<dbReference type="InterPro" id="IPR041068">
    <property type="entry name" value="HTH_51"/>
</dbReference>
<dbReference type="InterPro" id="IPR029063">
    <property type="entry name" value="SAM-dependent_MTases_sf"/>
</dbReference>
<dbReference type="SMART" id="SM00823">
    <property type="entry name" value="PKS_PP"/>
    <property type="match status" value="1"/>
</dbReference>
<proteinExistence type="predicted"/>